<evidence type="ECO:0000313" key="4">
    <source>
        <dbReference type="EMBL" id="GAG72714.1"/>
    </source>
</evidence>
<protein>
    <recommendedName>
        <fullName evidence="3">HTH deoR-type domain-containing protein</fullName>
    </recommendedName>
</protein>
<dbReference type="Gene3D" id="3.40.50.1360">
    <property type="match status" value="1"/>
</dbReference>
<name>X0ZTR2_9ZZZZ</name>
<keyword evidence="1" id="KW-0805">Transcription regulation</keyword>
<organism evidence="4">
    <name type="scientific">marine sediment metagenome</name>
    <dbReference type="NCBI Taxonomy" id="412755"/>
    <lineage>
        <taxon>unclassified sequences</taxon>
        <taxon>metagenomes</taxon>
        <taxon>ecological metagenomes</taxon>
    </lineage>
</organism>
<evidence type="ECO:0000259" key="3">
    <source>
        <dbReference type="PROSITE" id="PS51000"/>
    </source>
</evidence>
<dbReference type="PROSITE" id="PS51000">
    <property type="entry name" value="HTH_DEOR_2"/>
    <property type="match status" value="1"/>
</dbReference>
<reference evidence="4" key="1">
    <citation type="journal article" date="2014" name="Front. Microbiol.">
        <title>High frequency of phylogenetically diverse reductive dehalogenase-homologous genes in deep subseafloor sedimentary metagenomes.</title>
        <authorList>
            <person name="Kawai M."/>
            <person name="Futagami T."/>
            <person name="Toyoda A."/>
            <person name="Takaki Y."/>
            <person name="Nishi S."/>
            <person name="Hori S."/>
            <person name="Arai W."/>
            <person name="Tsubouchi T."/>
            <person name="Morono Y."/>
            <person name="Uchiyama I."/>
            <person name="Ito T."/>
            <person name="Fujiyama A."/>
            <person name="Inagaki F."/>
            <person name="Takami H."/>
        </authorList>
    </citation>
    <scope>NUCLEOTIDE SEQUENCE</scope>
    <source>
        <strain evidence="4">Expedition CK06-06</strain>
    </source>
</reference>
<dbReference type="InterPro" id="IPR037171">
    <property type="entry name" value="NagB/RpiA_transferase-like"/>
</dbReference>
<dbReference type="InterPro" id="IPR014036">
    <property type="entry name" value="DeoR-like_C"/>
</dbReference>
<dbReference type="EMBL" id="BART01000470">
    <property type="protein sequence ID" value="GAG72714.1"/>
    <property type="molecule type" value="Genomic_DNA"/>
</dbReference>
<dbReference type="PANTHER" id="PTHR30363:SF44">
    <property type="entry name" value="AGA OPERON TRANSCRIPTIONAL REPRESSOR-RELATED"/>
    <property type="match status" value="1"/>
</dbReference>
<dbReference type="InterPro" id="IPR050313">
    <property type="entry name" value="Carb_Metab_HTH_regulators"/>
</dbReference>
<dbReference type="PANTHER" id="PTHR30363">
    <property type="entry name" value="HTH-TYPE TRANSCRIPTIONAL REGULATOR SRLR-RELATED"/>
    <property type="match status" value="1"/>
</dbReference>
<dbReference type="Gene3D" id="1.10.10.10">
    <property type="entry name" value="Winged helix-like DNA-binding domain superfamily/Winged helix DNA-binding domain"/>
    <property type="match status" value="1"/>
</dbReference>
<proteinExistence type="predicted"/>
<dbReference type="SMART" id="SM01134">
    <property type="entry name" value="DeoRC"/>
    <property type="match status" value="1"/>
</dbReference>
<dbReference type="InterPro" id="IPR036388">
    <property type="entry name" value="WH-like_DNA-bd_sf"/>
</dbReference>
<dbReference type="SMART" id="SM00420">
    <property type="entry name" value="HTH_DEOR"/>
    <property type="match status" value="1"/>
</dbReference>
<evidence type="ECO:0000256" key="2">
    <source>
        <dbReference type="ARBA" id="ARBA00023163"/>
    </source>
</evidence>
<dbReference type="Pfam" id="PF08220">
    <property type="entry name" value="HTH_DeoR"/>
    <property type="match status" value="1"/>
</dbReference>
<accession>X0ZTR2</accession>
<dbReference type="InterPro" id="IPR001034">
    <property type="entry name" value="DeoR_HTH"/>
</dbReference>
<feature type="domain" description="HTH deoR-type" evidence="3">
    <location>
        <begin position="12"/>
        <end position="67"/>
    </location>
</feature>
<sequence length="256" mass="28789">MEENNNQNNLSKIERQRIILNLLTDKTSITLMELENYLDCSRITIQRDLVELENKGLLNRVHGGATLKNFDLANYGHDKRLLIQSDKKKKIAKKVISLIKSDMYIFMDASSTSYFLSEQIFPDNVRVVTSGIDTFLNLQKNKNIQVVLTGGRINPLNRTLVGPEAISIIKQFHFNITFFSADSIIKNKGVYSSDEEAAAVASAGIEHSNKRILLFDSSKVHIHGGSKVCDLDVVDNIVTDDVRNPHILSLFEGKIL</sequence>
<keyword evidence="2" id="KW-0804">Transcription</keyword>
<dbReference type="AlphaFoldDB" id="X0ZTR2"/>
<dbReference type="PRINTS" id="PR00037">
    <property type="entry name" value="HTHLACR"/>
</dbReference>
<dbReference type="InterPro" id="IPR036390">
    <property type="entry name" value="WH_DNA-bd_sf"/>
</dbReference>
<dbReference type="SUPFAM" id="SSF100950">
    <property type="entry name" value="NagB/RpiA/CoA transferase-like"/>
    <property type="match status" value="1"/>
</dbReference>
<dbReference type="SUPFAM" id="SSF46785">
    <property type="entry name" value="Winged helix' DNA-binding domain"/>
    <property type="match status" value="1"/>
</dbReference>
<dbReference type="GO" id="GO:0003700">
    <property type="term" value="F:DNA-binding transcription factor activity"/>
    <property type="evidence" value="ECO:0007669"/>
    <property type="project" value="InterPro"/>
</dbReference>
<evidence type="ECO:0000256" key="1">
    <source>
        <dbReference type="ARBA" id="ARBA00023015"/>
    </source>
</evidence>
<gene>
    <name evidence="4" type="ORF">S01H4_02223</name>
</gene>
<comment type="caution">
    <text evidence="4">The sequence shown here is derived from an EMBL/GenBank/DDBJ whole genome shotgun (WGS) entry which is preliminary data.</text>
</comment>
<dbReference type="Pfam" id="PF00455">
    <property type="entry name" value="DeoRC"/>
    <property type="match status" value="1"/>
</dbReference>